<organism evidence="1 2">
    <name type="scientific">Paenibacillus donghaensis</name>
    <dbReference type="NCBI Taxonomy" id="414771"/>
    <lineage>
        <taxon>Bacteria</taxon>
        <taxon>Bacillati</taxon>
        <taxon>Bacillota</taxon>
        <taxon>Bacilli</taxon>
        <taxon>Bacillales</taxon>
        <taxon>Paenibacillaceae</taxon>
        <taxon>Paenibacillus</taxon>
    </lineage>
</organism>
<keyword evidence="2" id="KW-1185">Reference proteome</keyword>
<dbReference type="Proteomes" id="UP000249890">
    <property type="component" value="Chromosome"/>
</dbReference>
<sequence length="87" mass="10435">MKYRLHNLQKHLNLPSHLSQRLRLLQNHSLLLLLQLTRKRQLNQINKKMNQRLEQKIMMGRFTFLALDGLRIKAAEPKLLKLEIMVI</sequence>
<protein>
    <submittedName>
        <fullName evidence="1">Uncharacterized protein</fullName>
    </submittedName>
</protein>
<accession>A0A2Z2K9P3</accession>
<reference evidence="1 2" key="1">
    <citation type="submission" date="2017-06" db="EMBL/GenBank/DDBJ databases">
        <title>Complete genome sequence of Paenibacillus donghaensis KCTC 13049T isolated from East Sea sediment, South Korea.</title>
        <authorList>
            <person name="Jung B.K."/>
            <person name="Hong S.-J."/>
            <person name="Shin J.-H."/>
        </authorList>
    </citation>
    <scope>NUCLEOTIDE SEQUENCE [LARGE SCALE GENOMIC DNA]</scope>
    <source>
        <strain evidence="1 2">KCTC 13049</strain>
    </source>
</reference>
<dbReference type="KEGG" id="pdh:B9T62_22980"/>
<gene>
    <name evidence="1" type="ORF">B9T62_22980</name>
</gene>
<evidence type="ECO:0000313" key="1">
    <source>
        <dbReference type="EMBL" id="ASA23416.1"/>
    </source>
</evidence>
<proteinExistence type="predicted"/>
<evidence type="ECO:0000313" key="2">
    <source>
        <dbReference type="Proteomes" id="UP000249890"/>
    </source>
</evidence>
<dbReference type="EMBL" id="CP021780">
    <property type="protein sequence ID" value="ASA23416.1"/>
    <property type="molecule type" value="Genomic_DNA"/>
</dbReference>
<name>A0A2Z2K9P3_9BACL</name>
<dbReference type="AlphaFoldDB" id="A0A2Z2K9P3"/>